<evidence type="ECO:0000256" key="4">
    <source>
        <dbReference type="ARBA" id="ARBA00022723"/>
    </source>
</evidence>
<evidence type="ECO:0000256" key="6">
    <source>
        <dbReference type="ARBA" id="ARBA00023235"/>
    </source>
</evidence>
<dbReference type="GO" id="GO:0005975">
    <property type="term" value="P:carbohydrate metabolic process"/>
    <property type="evidence" value="ECO:0007669"/>
    <property type="project" value="InterPro"/>
</dbReference>
<dbReference type="GO" id="GO:0009252">
    <property type="term" value="P:peptidoglycan biosynthetic process"/>
    <property type="evidence" value="ECO:0007669"/>
    <property type="project" value="TreeGrafter"/>
</dbReference>
<dbReference type="PANTHER" id="PTHR42946">
    <property type="entry name" value="PHOSPHOHEXOSE MUTASE"/>
    <property type="match status" value="1"/>
</dbReference>
<dbReference type="Pfam" id="PF00408">
    <property type="entry name" value="PGM_PMM_IV"/>
    <property type="match status" value="1"/>
</dbReference>
<feature type="domain" description="Alpha-D-phosphohexomutase alpha/beta/alpha" evidence="12">
    <location>
        <begin position="357"/>
        <end position="457"/>
    </location>
</feature>
<accession>Q2S014</accession>
<sequence length="548" mass="59187">MRETWRQRGRQHCSKNRSLSGIFRPNDPTKREAFRFRKEAANGNHWWGLSYAFSAFSHLLRRAPVSPARSTLFPHPPCPMASNDTLIASISGIRGIVGQGLDPSVLVRYAGAFGTWCRERANAADRPSRVVVGRDARPSGDACAQIVIGTLRGMGCDVVDLGMASTPTVEMAVLQEQAAGGIVMSASHNPEEWNALKLLNETGEFLTPAQGEAVIERAEAGEAAPATHAALGGYRSRNALPEHIDEILALDLIDPEGIAAQNLSVVVDGVNSVGGVALPRLLHRLGVAEENVHCLHCEPTGAFAHPAEPRPDHLTELTAAVPEHGADLGLAVDPDADRLALVDDRGRFMLEELTQVLAADFLWRHREGPFVTNLSSSRAIDDVAARHGQPVYRSAVGEINVVQRMKEVDAVLGGEGNGGVILPDLHYGRDALAGTAFVLQHLADSGRSLGALHDDLPHYAMAKDNLPLPDVAPDRLLAALAEKYSDTNQSTLDGLKINFDESWVHMRPSNTEPILRVYTEAPTQDDAQALADRFCGELREQIDALEAT</sequence>
<dbReference type="InterPro" id="IPR005845">
    <property type="entry name" value="A-D-PHexomutase_a/b/a-II"/>
</dbReference>
<evidence type="ECO:0000259" key="9">
    <source>
        <dbReference type="Pfam" id="PF00408"/>
    </source>
</evidence>
<dbReference type="Pfam" id="PF02880">
    <property type="entry name" value="PGM_PMM_III"/>
    <property type="match status" value="1"/>
</dbReference>
<dbReference type="CDD" id="cd05803">
    <property type="entry name" value="PGM_like4"/>
    <property type="match status" value="1"/>
</dbReference>
<dbReference type="Pfam" id="PF02879">
    <property type="entry name" value="PGM_PMM_II"/>
    <property type="match status" value="1"/>
</dbReference>
<evidence type="ECO:0000256" key="2">
    <source>
        <dbReference type="ARBA" id="ARBA00010231"/>
    </source>
</evidence>
<comment type="cofactor">
    <cofactor evidence="1">
        <name>Mg(2+)</name>
        <dbReference type="ChEBI" id="CHEBI:18420"/>
    </cofactor>
</comment>
<evidence type="ECO:0000259" key="12">
    <source>
        <dbReference type="Pfam" id="PF02880"/>
    </source>
</evidence>
<dbReference type="InterPro" id="IPR016055">
    <property type="entry name" value="A-D-PHexomutase_a/b/a-I/II/III"/>
</dbReference>
<dbReference type="InterPro" id="IPR005846">
    <property type="entry name" value="A-D-PHexomutase_a/b/a-III"/>
</dbReference>
<dbReference type="PRINTS" id="PR00509">
    <property type="entry name" value="PGMPMM"/>
</dbReference>
<evidence type="ECO:0000256" key="7">
    <source>
        <dbReference type="RuleBase" id="RU004326"/>
    </source>
</evidence>
<dbReference type="EnsemblBacteria" id="ABC46269">
    <property type="protein sequence ID" value="ABC46269"/>
    <property type="gene ID" value="SRU_2367"/>
</dbReference>
<dbReference type="SUPFAM" id="SSF53738">
    <property type="entry name" value="Phosphoglucomutase, first 3 domains"/>
    <property type="match status" value="3"/>
</dbReference>
<dbReference type="Proteomes" id="UP000008674">
    <property type="component" value="Chromosome"/>
</dbReference>
<evidence type="ECO:0000256" key="8">
    <source>
        <dbReference type="SAM" id="MobiDB-lite"/>
    </source>
</evidence>
<evidence type="ECO:0000256" key="1">
    <source>
        <dbReference type="ARBA" id="ARBA00001946"/>
    </source>
</evidence>
<dbReference type="InterPro" id="IPR005844">
    <property type="entry name" value="A-D-PHexomutase_a/b/a-I"/>
</dbReference>
<dbReference type="eggNOG" id="COG1109">
    <property type="taxonomic scope" value="Bacteria"/>
</dbReference>
<dbReference type="KEGG" id="sru:SRU_2367"/>
<dbReference type="EMBL" id="CP000159">
    <property type="protein sequence ID" value="ABC46269.1"/>
    <property type="molecule type" value="Genomic_DNA"/>
</dbReference>
<feature type="domain" description="Alpha-D-phosphohexomutase alpha/beta/alpha" evidence="11">
    <location>
        <begin position="252"/>
        <end position="346"/>
    </location>
</feature>
<dbReference type="EC" id="5.4.2.8" evidence="13"/>
<keyword evidence="3" id="KW-0597">Phosphoprotein</keyword>
<dbReference type="InterPro" id="IPR005841">
    <property type="entry name" value="Alpha-D-phosphohexomutase_SF"/>
</dbReference>
<evidence type="ECO:0000259" key="10">
    <source>
        <dbReference type="Pfam" id="PF02878"/>
    </source>
</evidence>
<dbReference type="GO" id="GO:0005829">
    <property type="term" value="C:cytosol"/>
    <property type="evidence" value="ECO:0007669"/>
    <property type="project" value="TreeGrafter"/>
</dbReference>
<dbReference type="AlphaFoldDB" id="Q2S014"/>
<dbReference type="InterPro" id="IPR024086">
    <property type="entry name" value="GlmM_arc-type"/>
</dbReference>
<name>Q2S014_SALRD</name>
<dbReference type="InterPro" id="IPR050060">
    <property type="entry name" value="Phosphoglucosamine_mutase"/>
</dbReference>
<dbReference type="OrthoDB" id="9806956at2"/>
<keyword evidence="14" id="KW-1185">Reference proteome</keyword>
<evidence type="ECO:0000313" key="14">
    <source>
        <dbReference type="Proteomes" id="UP000008674"/>
    </source>
</evidence>
<gene>
    <name evidence="13" type="primary">pgm</name>
    <name evidence="13" type="ordered locus">SRU_2367</name>
</gene>
<evidence type="ECO:0000256" key="5">
    <source>
        <dbReference type="ARBA" id="ARBA00022842"/>
    </source>
</evidence>
<evidence type="ECO:0000259" key="11">
    <source>
        <dbReference type="Pfam" id="PF02879"/>
    </source>
</evidence>
<dbReference type="Gene3D" id="3.30.310.50">
    <property type="entry name" value="Alpha-D-phosphohexomutase, C-terminal domain"/>
    <property type="match status" value="1"/>
</dbReference>
<dbReference type="GO" id="GO:0000287">
    <property type="term" value="F:magnesium ion binding"/>
    <property type="evidence" value="ECO:0007669"/>
    <property type="project" value="InterPro"/>
</dbReference>
<dbReference type="GO" id="GO:0008966">
    <property type="term" value="F:phosphoglucosamine mutase activity"/>
    <property type="evidence" value="ECO:0007669"/>
    <property type="project" value="InterPro"/>
</dbReference>
<organism evidence="13 14">
    <name type="scientific">Salinibacter ruber (strain DSM 13855 / M31)</name>
    <dbReference type="NCBI Taxonomy" id="309807"/>
    <lineage>
        <taxon>Bacteria</taxon>
        <taxon>Pseudomonadati</taxon>
        <taxon>Rhodothermota</taxon>
        <taxon>Rhodothermia</taxon>
        <taxon>Rhodothermales</taxon>
        <taxon>Salinibacteraceae</taxon>
        <taxon>Salinibacter</taxon>
    </lineage>
</organism>
<dbReference type="Gene3D" id="3.40.120.10">
    <property type="entry name" value="Alpha-D-Glucose-1,6-Bisphosphate, subunit A, domain 3"/>
    <property type="match status" value="3"/>
</dbReference>
<dbReference type="Pfam" id="PF02878">
    <property type="entry name" value="PGM_PMM_I"/>
    <property type="match status" value="1"/>
</dbReference>
<dbReference type="InterPro" id="IPR016066">
    <property type="entry name" value="A-D-PHexomutase_CS"/>
</dbReference>
<feature type="domain" description="Alpha-D-phosphohexomutase alpha/beta/alpha" evidence="10">
    <location>
        <begin position="91"/>
        <end position="222"/>
    </location>
</feature>
<dbReference type="STRING" id="309807.SRU_2367"/>
<keyword evidence="4 7" id="KW-0479">Metal-binding</keyword>
<evidence type="ECO:0000256" key="3">
    <source>
        <dbReference type="ARBA" id="ARBA00022553"/>
    </source>
</evidence>
<dbReference type="PANTHER" id="PTHR42946:SF1">
    <property type="entry name" value="PHOSPHOGLUCOMUTASE (ALPHA-D-GLUCOSE-1,6-BISPHOSPHATE-DEPENDENT)"/>
    <property type="match status" value="1"/>
</dbReference>
<dbReference type="NCBIfam" id="TIGR03990">
    <property type="entry name" value="Arch_GlmM"/>
    <property type="match status" value="1"/>
</dbReference>
<protein>
    <submittedName>
        <fullName evidence="13">Phosphomannomutase</fullName>
        <ecNumber evidence="13">5.4.2.8</ecNumber>
    </submittedName>
</protein>
<dbReference type="PATRIC" id="fig|309807.25.peg.2466"/>
<keyword evidence="6 13" id="KW-0413">Isomerase</keyword>
<dbReference type="GO" id="GO:0004615">
    <property type="term" value="F:phosphomannomutase activity"/>
    <property type="evidence" value="ECO:0007669"/>
    <property type="project" value="UniProtKB-EC"/>
</dbReference>
<feature type="region of interest" description="Disordered" evidence="8">
    <location>
        <begin position="1"/>
        <end position="26"/>
    </location>
</feature>
<dbReference type="HOGENOM" id="CLU_016950_7_1_10"/>
<evidence type="ECO:0000313" key="13">
    <source>
        <dbReference type="EMBL" id="ABC46269.1"/>
    </source>
</evidence>
<feature type="domain" description="Alpha-D-phosphohexomutase C-terminal" evidence="9">
    <location>
        <begin position="473"/>
        <end position="535"/>
    </location>
</feature>
<dbReference type="InterPro" id="IPR005843">
    <property type="entry name" value="A-D-PHexomutase_C"/>
</dbReference>
<dbReference type="GO" id="GO:0006048">
    <property type="term" value="P:UDP-N-acetylglucosamine biosynthetic process"/>
    <property type="evidence" value="ECO:0007669"/>
    <property type="project" value="TreeGrafter"/>
</dbReference>
<dbReference type="SUPFAM" id="SSF55957">
    <property type="entry name" value="Phosphoglucomutase, C-terminal domain"/>
    <property type="match status" value="1"/>
</dbReference>
<dbReference type="InterPro" id="IPR036900">
    <property type="entry name" value="A-D-PHexomutase_C_sf"/>
</dbReference>
<reference evidence="13 14" key="1">
    <citation type="journal article" date="2005" name="Proc. Natl. Acad. Sci. U.S.A.">
        <title>The genome of Salinibacter ruber: convergence and gene exchange among hyperhalophilic bacteria and archaea.</title>
        <authorList>
            <person name="Mongodin E.F."/>
            <person name="Nelson K.E."/>
            <person name="Daugherty S."/>
            <person name="Deboy R.T."/>
            <person name="Wister J."/>
            <person name="Khouri H."/>
            <person name="Weidman J."/>
            <person name="Walsh D.A."/>
            <person name="Papke R.T."/>
            <person name="Sanchez Perez G."/>
            <person name="Sharma A.K."/>
            <person name="Nesbo C.L."/>
            <person name="MacLeod D."/>
            <person name="Bapteste E."/>
            <person name="Doolittle W.F."/>
            <person name="Charlebois R.L."/>
            <person name="Legault B."/>
            <person name="Rodriguez-Valera F."/>
        </authorList>
    </citation>
    <scope>NUCLEOTIDE SEQUENCE [LARGE SCALE GENOMIC DNA]</scope>
    <source>
        <strain evidence="14">DSM 13855 / CECT 5946 / M31</strain>
    </source>
</reference>
<proteinExistence type="inferred from homology"/>
<keyword evidence="5 7" id="KW-0460">Magnesium</keyword>
<dbReference type="PROSITE" id="PS00710">
    <property type="entry name" value="PGM_PMM"/>
    <property type="match status" value="1"/>
</dbReference>
<comment type="similarity">
    <text evidence="2 7">Belongs to the phosphohexose mutase family.</text>
</comment>